<proteinExistence type="inferred from homology"/>
<dbReference type="InterPro" id="IPR031107">
    <property type="entry name" value="Small_HSP"/>
</dbReference>
<evidence type="ECO:0000256" key="1">
    <source>
        <dbReference type="PROSITE-ProRule" id="PRU00285"/>
    </source>
</evidence>
<evidence type="ECO:0000259" key="3">
    <source>
        <dbReference type="PROSITE" id="PS01031"/>
    </source>
</evidence>
<evidence type="ECO:0000313" key="5">
    <source>
        <dbReference type="Proteomes" id="UP000289166"/>
    </source>
</evidence>
<evidence type="ECO:0000256" key="2">
    <source>
        <dbReference type="RuleBase" id="RU003616"/>
    </source>
</evidence>
<dbReference type="RefSeq" id="WP_069196133.1">
    <property type="nucleotide sequence ID" value="NZ_RLII01000032.1"/>
</dbReference>
<comment type="similarity">
    <text evidence="1 2">Belongs to the small heat shock protein (HSP20) family.</text>
</comment>
<gene>
    <name evidence="4" type="ORF">EFD62_15390</name>
</gene>
<dbReference type="EMBL" id="RLII01000032">
    <property type="protein sequence ID" value="RXE57853.1"/>
    <property type="molecule type" value="Genomic_DNA"/>
</dbReference>
<dbReference type="Pfam" id="PF00011">
    <property type="entry name" value="HSP20"/>
    <property type="match status" value="1"/>
</dbReference>
<dbReference type="InterPro" id="IPR008978">
    <property type="entry name" value="HSP20-like_chaperone"/>
</dbReference>
<dbReference type="SUPFAM" id="SSF49764">
    <property type="entry name" value="HSP20-like chaperones"/>
    <property type="match status" value="1"/>
</dbReference>
<organism evidence="4 5">
    <name type="scientific">Acetivibrio mesophilus</name>
    <dbReference type="NCBI Taxonomy" id="2487273"/>
    <lineage>
        <taxon>Bacteria</taxon>
        <taxon>Bacillati</taxon>
        <taxon>Bacillota</taxon>
        <taxon>Clostridia</taxon>
        <taxon>Eubacteriales</taxon>
        <taxon>Oscillospiraceae</taxon>
        <taxon>Acetivibrio</taxon>
    </lineage>
</organism>
<protein>
    <submittedName>
        <fullName evidence="4">Hsp20/alpha crystallin family protein</fullName>
    </submittedName>
</protein>
<dbReference type="OrthoDB" id="9811615at2"/>
<comment type="caution">
    <text evidence="4">The sequence shown here is derived from an EMBL/GenBank/DDBJ whole genome shotgun (WGS) entry which is preliminary data.</text>
</comment>
<sequence length="151" mass="17406">MFGIVPFGRRGMGIQRRNGEFFDMDSFFDDFFNGGMFPTFYGGGSQMRVDISENDKEYVLEADMPGINKENINIEVNGDTLTISTKWDEQTEVKKDNYLRKERRASSMTRSFNIENVDSDRITAKHEKGVLTLILPKKEENRSKGKRIDIS</sequence>
<dbReference type="Gene3D" id="2.60.40.790">
    <property type="match status" value="1"/>
</dbReference>
<dbReference type="CDD" id="cd06471">
    <property type="entry name" value="ACD_LpsHSP_like"/>
    <property type="match status" value="1"/>
</dbReference>
<accession>A0A4Q0I165</accession>
<reference evidence="5" key="1">
    <citation type="submission" date="2018-11" db="EMBL/GenBank/DDBJ databases">
        <title>Genome sequencing of a novel mesophilic and cellulolytic organism within the genus Hungateiclostridium.</title>
        <authorList>
            <person name="Rettenmaier R."/>
            <person name="Liebl W."/>
            <person name="Zverlov V."/>
        </authorList>
    </citation>
    <scope>NUCLEOTIDE SEQUENCE [LARGE SCALE GENOMIC DNA]</scope>
    <source>
        <strain evidence="5">N2K1</strain>
    </source>
</reference>
<dbReference type="Proteomes" id="UP000289166">
    <property type="component" value="Unassembled WGS sequence"/>
</dbReference>
<dbReference type="InterPro" id="IPR002068">
    <property type="entry name" value="A-crystallin/Hsp20_dom"/>
</dbReference>
<dbReference type="PROSITE" id="PS01031">
    <property type="entry name" value="SHSP"/>
    <property type="match status" value="1"/>
</dbReference>
<dbReference type="PANTHER" id="PTHR11527">
    <property type="entry name" value="HEAT-SHOCK PROTEIN 20 FAMILY MEMBER"/>
    <property type="match status" value="1"/>
</dbReference>
<evidence type="ECO:0000313" key="4">
    <source>
        <dbReference type="EMBL" id="RXE57853.1"/>
    </source>
</evidence>
<name>A0A4Q0I165_9FIRM</name>
<dbReference type="AlphaFoldDB" id="A0A4Q0I165"/>
<keyword evidence="5" id="KW-1185">Reference proteome</keyword>
<feature type="domain" description="SHSP" evidence="3">
    <location>
        <begin position="40"/>
        <end position="151"/>
    </location>
</feature>